<dbReference type="KEGG" id="caml:H6X83_07530"/>
<sequence length="195" mass="21248">MQYILATHNQNKVREFSRMLEPLKIEVTTADLPEVEETGTTFEENAYLKASAACKVTGKPAIADDSGLCVHVLNGQPGIHSARYAGENATDADRIAKLLDALKEVPGKDRLAKFVCVICCVFPNGDILTSRGECPGSIAFAPSGADGFGYDPIFLVGDKTFAQMNSQEKDAVSHRGNALRTFQKDLQLYCNKHEH</sequence>
<dbReference type="PANTHER" id="PTHR11067">
    <property type="entry name" value="INOSINE TRIPHOSPHATE PYROPHOSPHATASE/HAM1 PROTEIN"/>
    <property type="match status" value="1"/>
</dbReference>
<dbReference type="FunFam" id="3.90.950.10:FF:000001">
    <property type="entry name" value="dITP/XTP pyrophosphatase"/>
    <property type="match status" value="1"/>
</dbReference>
<evidence type="ECO:0000256" key="9">
    <source>
        <dbReference type="ARBA" id="ARBA00052017"/>
    </source>
</evidence>
<dbReference type="NCBIfam" id="NF011397">
    <property type="entry name" value="PRK14822.1"/>
    <property type="match status" value="1"/>
</dbReference>
<dbReference type="CDD" id="cd00515">
    <property type="entry name" value="HAM1"/>
    <property type="match status" value="1"/>
</dbReference>
<dbReference type="GO" id="GO:0009117">
    <property type="term" value="P:nucleotide metabolic process"/>
    <property type="evidence" value="ECO:0007669"/>
    <property type="project" value="UniProtKB-KW"/>
</dbReference>
<feature type="binding site" evidence="10">
    <location>
        <begin position="174"/>
        <end position="175"/>
    </location>
    <ligand>
        <name>substrate</name>
    </ligand>
</feature>
<comment type="catalytic activity">
    <reaction evidence="8 10">
        <text>dITP + H2O = dIMP + diphosphate + H(+)</text>
        <dbReference type="Rhea" id="RHEA:28342"/>
        <dbReference type="ChEBI" id="CHEBI:15377"/>
        <dbReference type="ChEBI" id="CHEBI:15378"/>
        <dbReference type="ChEBI" id="CHEBI:33019"/>
        <dbReference type="ChEBI" id="CHEBI:61194"/>
        <dbReference type="ChEBI" id="CHEBI:61382"/>
        <dbReference type="EC" id="3.6.1.66"/>
    </reaction>
</comment>
<keyword evidence="6 10" id="KW-0460">Magnesium</keyword>
<dbReference type="GO" id="GO:0000166">
    <property type="term" value="F:nucleotide binding"/>
    <property type="evidence" value="ECO:0007669"/>
    <property type="project" value="UniProtKB-KW"/>
</dbReference>
<comment type="subunit">
    <text evidence="2 10">Homodimer.</text>
</comment>
<protein>
    <recommendedName>
        <fullName evidence="10">dITP/XTP pyrophosphatase</fullName>
        <ecNumber evidence="10">3.6.1.66</ecNumber>
    </recommendedName>
    <alternativeName>
        <fullName evidence="10">Non-canonical purine NTP pyrophosphatase</fullName>
    </alternativeName>
    <alternativeName>
        <fullName evidence="10">Non-standard purine NTP pyrophosphatase</fullName>
    </alternativeName>
    <alternativeName>
        <fullName evidence="10">Nucleoside-triphosphate diphosphatase</fullName>
    </alternativeName>
    <alternativeName>
        <fullName evidence="10">Nucleoside-triphosphate pyrophosphatase</fullName>
        <shortName evidence="10">NTPase</shortName>
    </alternativeName>
</protein>
<name>A0A7G9WDR6_9FIRM</name>
<dbReference type="GO" id="GO:0035870">
    <property type="term" value="F:dITP diphosphatase activity"/>
    <property type="evidence" value="ECO:0007669"/>
    <property type="project" value="UniProtKB-UniRule"/>
</dbReference>
<keyword evidence="13" id="KW-1185">Reference proteome</keyword>
<feature type="binding site" evidence="10">
    <location>
        <position position="65"/>
    </location>
    <ligand>
        <name>Mg(2+)</name>
        <dbReference type="ChEBI" id="CHEBI:18420"/>
    </ligand>
</feature>
<feature type="binding site" evidence="10">
    <location>
        <position position="169"/>
    </location>
    <ligand>
        <name>substrate</name>
    </ligand>
</feature>
<evidence type="ECO:0000256" key="10">
    <source>
        <dbReference type="HAMAP-Rule" id="MF_01405"/>
    </source>
</evidence>
<evidence type="ECO:0000256" key="11">
    <source>
        <dbReference type="RuleBase" id="RU003781"/>
    </source>
</evidence>
<evidence type="ECO:0000256" key="8">
    <source>
        <dbReference type="ARBA" id="ARBA00051875"/>
    </source>
</evidence>
<evidence type="ECO:0000256" key="5">
    <source>
        <dbReference type="ARBA" id="ARBA00022801"/>
    </source>
</evidence>
<dbReference type="GO" id="GO:0005829">
    <property type="term" value="C:cytosol"/>
    <property type="evidence" value="ECO:0007669"/>
    <property type="project" value="TreeGrafter"/>
</dbReference>
<dbReference type="SUPFAM" id="SSF52972">
    <property type="entry name" value="ITPase-like"/>
    <property type="match status" value="1"/>
</dbReference>
<evidence type="ECO:0000256" key="1">
    <source>
        <dbReference type="ARBA" id="ARBA00008023"/>
    </source>
</evidence>
<comment type="catalytic activity">
    <reaction evidence="9 10">
        <text>XTP + H2O = XMP + diphosphate + H(+)</text>
        <dbReference type="Rhea" id="RHEA:28610"/>
        <dbReference type="ChEBI" id="CHEBI:15377"/>
        <dbReference type="ChEBI" id="CHEBI:15378"/>
        <dbReference type="ChEBI" id="CHEBI:33019"/>
        <dbReference type="ChEBI" id="CHEBI:57464"/>
        <dbReference type="ChEBI" id="CHEBI:61314"/>
        <dbReference type="EC" id="3.6.1.66"/>
    </reaction>
</comment>
<feature type="active site" description="Proton acceptor" evidence="10">
    <location>
        <position position="65"/>
    </location>
</feature>
<dbReference type="EMBL" id="CP060696">
    <property type="protein sequence ID" value="QNO16828.1"/>
    <property type="molecule type" value="Genomic_DNA"/>
</dbReference>
<dbReference type="EC" id="3.6.1.66" evidence="10"/>
<dbReference type="GO" id="GO:0046872">
    <property type="term" value="F:metal ion binding"/>
    <property type="evidence" value="ECO:0007669"/>
    <property type="project" value="UniProtKB-KW"/>
</dbReference>
<keyword evidence="4 10" id="KW-0547">Nucleotide-binding</keyword>
<evidence type="ECO:0000256" key="6">
    <source>
        <dbReference type="ARBA" id="ARBA00022842"/>
    </source>
</evidence>
<evidence type="ECO:0000256" key="3">
    <source>
        <dbReference type="ARBA" id="ARBA00022723"/>
    </source>
</evidence>
<dbReference type="Proteomes" id="UP000516046">
    <property type="component" value="Chromosome"/>
</dbReference>
<reference evidence="12 13" key="1">
    <citation type="submission" date="2020-08" db="EMBL/GenBank/DDBJ databases">
        <authorList>
            <person name="Ren C."/>
            <person name="Gu Y."/>
            <person name="Xu Y."/>
        </authorList>
    </citation>
    <scope>NUCLEOTIDE SEQUENCE [LARGE SCALE GENOMIC DNA]</scope>
    <source>
        <strain evidence="12 13">LBM18003</strain>
    </source>
</reference>
<keyword evidence="3 10" id="KW-0479">Metal-binding</keyword>
<dbReference type="Pfam" id="PF01725">
    <property type="entry name" value="Ham1p_like"/>
    <property type="match status" value="1"/>
</dbReference>
<comment type="similarity">
    <text evidence="1 10 11">Belongs to the HAM1 NTPase family.</text>
</comment>
<feature type="binding site" evidence="10">
    <location>
        <begin position="7"/>
        <end position="12"/>
    </location>
    <ligand>
        <name>substrate</name>
    </ligand>
</feature>
<dbReference type="GO" id="GO:0017111">
    <property type="term" value="F:ribonucleoside triphosphate phosphatase activity"/>
    <property type="evidence" value="ECO:0007669"/>
    <property type="project" value="InterPro"/>
</dbReference>
<dbReference type="Gene3D" id="3.90.950.10">
    <property type="match status" value="1"/>
</dbReference>
<dbReference type="GO" id="GO:0009146">
    <property type="term" value="P:purine nucleoside triphosphate catabolic process"/>
    <property type="evidence" value="ECO:0007669"/>
    <property type="project" value="UniProtKB-UniRule"/>
</dbReference>
<proteinExistence type="inferred from homology"/>
<dbReference type="GO" id="GO:0036220">
    <property type="term" value="F:ITP diphosphatase activity"/>
    <property type="evidence" value="ECO:0007669"/>
    <property type="project" value="UniProtKB-UniRule"/>
</dbReference>
<dbReference type="PANTHER" id="PTHR11067:SF9">
    <property type="entry name" value="INOSINE TRIPHOSPHATE PYROPHOSPHATASE"/>
    <property type="match status" value="1"/>
</dbReference>
<keyword evidence="5 10" id="KW-0378">Hydrolase</keyword>
<dbReference type="InterPro" id="IPR020922">
    <property type="entry name" value="dITP/XTP_pyrophosphatase"/>
</dbReference>
<dbReference type="AlphaFoldDB" id="A0A7G9WDR6"/>
<dbReference type="NCBIfam" id="TIGR00042">
    <property type="entry name" value="RdgB/HAM1 family non-canonical purine NTP pyrophosphatase"/>
    <property type="match status" value="1"/>
</dbReference>
<feature type="binding site" evidence="10">
    <location>
        <position position="66"/>
    </location>
    <ligand>
        <name>substrate</name>
    </ligand>
</feature>
<gene>
    <name evidence="12" type="ORF">H6X83_07530</name>
</gene>
<dbReference type="InterPro" id="IPR002637">
    <property type="entry name" value="RdgB/HAM1"/>
</dbReference>
<evidence type="ECO:0000256" key="2">
    <source>
        <dbReference type="ARBA" id="ARBA00011738"/>
    </source>
</evidence>
<dbReference type="GO" id="GO:0036222">
    <property type="term" value="F:XTP diphosphatase activity"/>
    <property type="evidence" value="ECO:0007669"/>
    <property type="project" value="UniProtKB-UniRule"/>
</dbReference>
<dbReference type="InterPro" id="IPR029001">
    <property type="entry name" value="ITPase-like_fam"/>
</dbReference>
<dbReference type="RefSeq" id="WP_212505895.1">
    <property type="nucleotide sequence ID" value="NZ_CP060696.1"/>
</dbReference>
<keyword evidence="7 10" id="KW-0546">Nucleotide metabolism</keyword>
<dbReference type="HAMAP" id="MF_01405">
    <property type="entry name" value="Non_canon_purine_NTPase"/>
    <property type="match status" value="1"/>
</dbReference>
<organism evidence="12 13">
    <name type="scientific">Caproicibacterium amylolyticum</name>
    <dbReference type="NCBI Taxonomy" id="2766537"/>
    <lineage>
        <taxon>Bacteria</taxon>
        <taxon>Bacillati</taxon>
        <taxon>Bacillota</taxon>
        <taxon>Clostridia</taxon>
        <taxon>Eubacteriales</taxon>
        <taxon>Oscillospiraceae</taxon>
        <taxon>Caproicibacterium</taxon>
    </lineage>
</organism>
<comment type="cofactor">
    <cofactor evidence="10">
        <name>Mg(2+)</name>
        <dbReference type="ChEBI" id="CHEBI:18420"/>
    </cofactor>
    <text evidence="10">Binds 1 Mg(2+) ion per subunit.</text>
</comment>
<evidence type="ECO:0000256" key="7">
    <source>
        <dbReference type="ARBA" id="ARBA00023080"/>
    </source>
</evidence>
<evidence type="ECO:0000313" key="12">
    <source>
        <dbReference type="EMBL" id="QNO16828.1"/>
    </source>
</evidence>
<comment type="catalytic activity">
    <reaction evidence="10">
        <text>ITP + H2O = IMP + diphosphate + H(+)</text>
        <dbReference type="Rhea" id="RHEA:29399"/>
        <dbReference type="ChEBI" id="CHEBI:15377"/>
        <dbReference type="ChEBI" id="CHEBI:15378"/>
        <dbReference type="ChEBI" id="CHEBI:33019"/>
        <dbReference type="ChEBI" id="CHEBI:58053"/>
        <dbReference type="ChEBI" id="CHEBI:61402"/>
        <dbReference type="EC" id="3.6.1.66"/>
    </reaction>
</comment>
<comment type="function">
    <text evidence="10">Pyrophosphatase that catalyzes the hydrolysis of nucleoside triphosphates to their monophosphate derivatives, with a high preference for the non-canonical purine nucleotides XTP (xanthosine triphosphate), dITP (deoxyinosine triphosphate) and ITP. Seems to function as a house-cleaning enzyme that removes non-canonical purine nucleotides from the nucleotide pool, thus preventing their incorporation into DNA/RNA and avoiding chromosomal lesions.</text>
</comment>
<feature type="binding site" evidence="10">
    <location>
        <position position="36"/>
    </location>
    <ligand>
        <name>Mg(2+)</name>
        <dbReference type="ChEBI" id="CHEBI:18420"/>
    </ligand>
</feature>
<evidence type="ECO:0000256" key="4">
    <source>
        <dbReference type="ARBA" id="ARBA00022741"/>
    </source>
</evidence>
<evidence type="ECO:0000313" key="13">
    <source>
        <dbReference type="Proteomes" id="UP000516046"/>
    </source>
</evidence>
<feature type="binding site" evidence="10">
    <location>
        <begin position="148"/>
        <end position="151"/>
    </location>
    <ligand>
        <name>substrate</name>
    </ligand>
</feature>
<accession>A0A7G9WDR6</accession>